<dbReference type="InterPro" id="IPR052076">
    <property type="entry name" value="TRP_cation_channel"/>
</dbReference>
<feature type="transmembrane region" description="Helical" evidence="7">
    <location>
        <begin position="12"/>
        <end position="31"/>
    </location>
</feature>
<dbReference type="OMA" id="FIMMAGD"/>
<evidence type="ECO:0000256" key="7">
    <source>
        <dbReference type="SAM" id="Phobius"/>
    </source>
</evidence>
<evidence type="ECO:0000256" key="5">
    <source>
        <dbReference type="ARBA" id="ARBA00023180"/>
    </source>
</evidence>
<keyword evidence="7" id="KW-1133">Transmembrane helix</keyword>
<dbReference type="STRING" id="43151.W5J852"/>
<protein>
    <submittedName>
        <fullName evidence="8">Transient receptor potential cation channel protein painless</fullName>
    </submittedName>
</protein>
<dbReference type="AlphaFoldDB" id="W5J852"/>
<dbReference type="GO" id="GO:0022857">
    <property type="term" value="F:transmembrane transporter activity"/>
    <property type="evidence" value="ECO:0007669"/>
    <property type="project" value="TreeGrafter"/>
</dbReference>
<dbReference type="EnsemblMetazoa" id="ADAC008238-RA">
    <property type="protein sequence ID" value="ADAC008238-PA"/>
    <property type="gene ID" value="ADAC008238"/>
</dbReference>
<dbReference type="GO" id="GO:0034220">
    <property type="term" value="P:monoatomic ion transmembrane transport"/>
    <property type="evidence" value="ECO:0007669"/>
    <property type="project" value="UniProtKB-KW"/>
</dbReference>
<keyword evidence="2" id="KW-0677">Repeat</keyword>
<dbReference type="VEuPathDB" id="VectorBase:ADAC008238"/>
<keyword evidence="3" id="KW-0040">ANK repeat</keyword>
<keyword evidence="5" id="KW-0325">Glycoprotein</keyword>
<keyword evidence="6" id="KW-0407">Ion channel</keyword>
<reference evidence="8" key="2">
    <citation type="submission" date="2010-05" db="EMBL/GenBank/DDBJ databases">
        <authorList>
            <person name="Almeida L.G."/>
            <person name="Nicolas M.F."/>
            <person name="Souza R.C."/>
            <person name="Vasconcelos A.T.R."/>
        </authorList>
    </citation>
    <scope>NUCLEOTIDE SEQUENCE</scope>
</reference>
<keyword evidence="10" id="KW-1185">Reference proteome</keyword>
<reference evidence="9" key="4">
    <citation type="submission" date="2015-06" db="UniProtKB">
        <authorList>
            <consortium name="EnsemblMetazoa"/>
        </authorList>
    </citation>
    <scope>IDENTIFICATION</scope>
</reference>
<reference evidence="8" key="3">
    <citation type="journal article" date="2013" name="Nucleic Acids Res.">
        <title>The genome of Anopheles darlingi, the main neotropical malaria vector.</title>
        <authorList>
            <person name="Marinotti O."/>
            <person name="Cerqueira G.C."/>
            <person name="de Almeida L.G."/>
            <person name="Ferro M.I."/>
            <person name="Loreto E.L."/>
            <person name="Zaha A."/>
            <person name="Teixeira S.M."/>
            <person name="Wespiser A.R."/>
            <person name="Almeida E Silva A."/>
            <person name="Schlindwein A.D."/>
            <person name="Pacheco A.C."/>
            <person name="Silva A.L."/>
            <person name="Graveley B.R."/>
            <person name="Walenz B.P."/>
            <person name="Lima Bde A."/>
            <person name="Ribeiro C.A."/>
            <person name="Nunes-Silva C.G."/>
            <person name="de Carvalho C.R."/>
            <person name="Soares C.M."/>
            <person name="de Menezes C.B."/>
            <person name="Matiolli C."/>
            <person name="Caffrey D."/>
            <person name="Araujo D.A."/>
            <person name="de Oliveira D.M."/>
            <person name="Golenbock D."/>
            <person name="Grisard E.C."/>
            <person name="Fantinatti-Garboggini F."/>
            <person name="de Carvalho F.M."/>
            <person name="Barcellos F.G."/>
            <person name="Prosdocimi F."/>
            <person name="May G."/>
            <person name="Azevedo Junior G.M."/>
            <person name="Guimaraes G.M."/>
            <person name="Goldman G.H."/>
            <person name="Padilha I.Q."/>
            <person name="Batista Jda S."/>
            <person name="Ferro J.A."/>
            <person name="Ribeiro J.M."/>
            <person name="Fietto J.L."/>
            <person name="Dabbas K.M."/>
            <person name="Cerdeira L."/>
            <person name="Agnez-Lima L.F."/>
            <person name="Brocchi M."/>
            <person name="de Carvalho M.O."/>
            <person name="Teixeira Mde M."/>
            <person name="Diniz Maia Mde M."/>
            <person name="Goldman M.H."/>
            <person name="Cruz Schneider M.P."/>
            <person name="Felipe M.S."/>
            <person name="Hungria M."/>
            <person name="Nicolas M.F."/>
            <person name="Pereira M."/>
            <person name="Montes M.A."/>
            <person name="Cantao M.E."/>
            <person name="Vincentz M."/>
            <person name="Rafael M.S."/>
            <person name="Silverman N."/>
            <person name="Stoco P.H."/>
            <person name="Souza R.C."/>
            <person name="Vicentini R."/>
            <person name="Gazzinelli R.T."/>
            <person name="Neves Rde O."/>
            <person name="Silva R."/>
            <person name="Astolfi-Filho S."/>
            <person name="Maciel T.E."/>
            <person name="Urmenyi T.P."/>
            <person name="Tadei W.P."/>
            <person name="Camargo E.P."/>
            <person name="de Vasconcelos A.T."/>
        </authorList>
    </citation>
    <scope>NUCLEOTIDE SEQUENCE</scope>
</reference>
<dbReference type="PROSITE" id="PS51257">
    <property type="entry name" value="PROKAR_LIPOPROTEIN"/>
    <property type="match status" value="1"/>
</dbReference>
<gene>
    <name evidence="8" type="ORF">AND_008238</name>
</gene>
<evidence type="ECO:0000313" key="9">
    <source>
        <dbReference type="EnsemblMetazoa" id="ADAC008238-PA"/>
    </source>
</evidence>
<keyword evidence="8" id="KW-0675">Receptor</keyword>
<dbReference type="HOGENOM" id="CLU_1620411_0_0_1"/>
<evidence type="ECO:0000256" key="6">
    <source>
        <dbReference type="ARBA" id="ARBA00023303"/>
    </source>
</evidence>
<keyword evidence="7" id="KW-0472">Membrane</keyword>
<keyword evidence="7" id="KW-0812">Transmembrane</keyword>
<evidence type="ECO:0000256" key="3">
    <source>
        <dbReference type="ARBA" id="ARBA00023043"/>
    </source>
</evidence>
<dbReference type="GO" id="GO:1902495">
    <property type="term" value="C:transmembrane transporter complex"/>
    <property type="evidence" value="ECO:0007669"/>
    <property type="project" value="TreeGrafter"/>
</dbReference>
<dbReference type="VEuPathDB" id="VectorBase:ADAR2_009627"/>
<dbReference type="PANTHER" id="PTHR47143:SF1">
    <property type="entry name" value="ION_TRANS DOMAIN-CONTAINING PROTEIN"/>
    <property type="match status" value="1"/>
</dbReference>
<name>W5J852_ANODA</name>
<feature type="transmembrane region" description="Helical" evidence="7">
    <location>
        <begin position="94"/>
        <end position="117"/>
    </location>
</feature>
<proteinExistence type="predicted"/>
<keyword evidence="4" id="KW-0406">Ion transport</keyword>
<reference evidence="8 10" key="1">
    <citation type="journal article" date="2010" name="BMC Genomics">
        <title>Combination of measures distinguishes pre-miRNAs from other stem-loops in the genome of the newly sequenced Anopheles darlingi.</title>
        <authorList>
            <person name="Mendes N.D."/>
            <person name="Freitas A.T."/>
            <person name="Vasconcelos A.T."/>
            <person name="Sagot M.F."/>
        </authorList>
    </citation>
    <scope>NUCLEOTIDE SEQUENCE</scope>
</reference>
<dbReference type="EMBL" id="ADMH02001967">
    <property type="protein sequence ID" value="ETN60146.1"/>
    <property type="molecule type" value="Genomic_DNA"/>
</dbReference>
<organism evidence="8">
    <name type="scientific">Anopheles darlingi</name>
    <name type="common">Mosquito</name>
    <dbReference type="NCBI Taxonomy" id="43151"/>
    <lineage>
        <taxon>Eukaryota</taxon>
        <taxon>Metazoa</taxon>
        <taxon>Ecdysozoa</taxon>
        <taxon>Arthropoda</taxon>
        <taxon>Hexapoda</taxon>
        <taxon>Insecta</taxon>
        <taxon>Pterygota</taxon>
        <taxon>Neoptera</taxon>
        <taxon>Endopterygota</taxon>
        <taxon>Diptera</taxon>
        <taxon>Nematocera</taxon>
        <taxon>Culicoidea</taxon>
        <taxon>Culicidae</taxon>
        <taxon>Anophelinae</taxon>
        <taxon>Anopheles</taxon>
    </lineage>
</organism>
<evidence type="ECO:0000256" key="2">
    <source>
        <dbReference type="ARBA" id="ARBA00022737"/>
    </source>
</evidence>
<sequence>MFMRVLYTFCESLIPFLTVIMGCLLSFHILFRDTNKNESASQDQNTTQAAQNVCEEGNTSDEFQTIEGTSRKVFIMMAGDLNTEKLDFQTVPRVVMFFLFVVIIVIVWNNFMNSLAVDDTMGMRAKSQFLAIKQDVIFMQRLETILKIMERYRISRCSLLVIIM</sequence>
<evidence type="ECO:0000313" key="10">
    <source>
        <dbReference type="Proteomes" id="UP000000673"/>
    </source>
</evidence>
<dbReference type="Proteomes" id="UP000000673">
    <property type="component" value="Unassembled WGS sequence"/>
</dbReference>
<evidence type="ECO:0000256" key="1">
    <source>
        <dbReference type="ARBA" id="ARBA00022448"/>
    </source>
</evidence>
<accession>W5J852</accession>
<keyword evidence="1" id="KW-0813">Transport</keyword>
<evidence type="ECO:0000313" key="8">
    <source>
        <dbReference type="EMBL" id="ETN60146.1"/>
    </source>
</evidence>
<evidence type="ECO:0000256" key="4">
    <source>
        <dbReference type="ARBA" id="ARBA00023065"/>
    </source>
</evidence>
<dbReference type="PANTHER" id="PTHR47143">
    <property type="entry name" value="TRANSIENT RECEPTOR POTENTIAL CATION CHANNEL PROTEIN PAINLESS"/>
    <property type="match status" value="1"/>
</dbReference>